<evidence type="ECO:0000313" key="3">
    <source>
        <dbReference type="RefSeq" id="XP_030370209.1"/>
    </source>
</evidence>
<dbReference type="AlphaFoldDB" id="A0A6J2T2J7"/>
<name>A0A6J2T2J7_DROLE</name>
<dbReference type="Proteomes" id="UP000504634">
    <property type="component" value="Unplaced"/>
</dbReference>
<sequence length="452" mass="52137">MTQEAGTYGYASNDIQDVALGVERLINETNEDLKTFRAEQSTLRSQLSGVIEENKRLSSELGKYKKSMGSEPMDDVHSRLKCTSDALTKAMQQIDALRKERHCFQTLHECSQRTIEHMETELRNYRAHMPMGTTEESKLQVQVNQKYANAMKVLEGKLGVQQEELDTQSRLIKALHEHKQRSGEQIQQLQTKLKEKAYNGVIMDENKTKIQKLQKQVKEYEKSLNYTRSLLEESNKREAQAMRKVQDAISLSEAAMREKVEAEKRAESYKEESTQLASNIGSIMDEAAKRVDSEVAQLKAKLEEKNKALVVLRERFKNEMAHNKSVVQKLESHSNRLEFKYKEALKQNDKLANEVEVACKQLNDLERANISRCDEARQAKMKKHYESQMERYMLAHKEMKSRYKDALNDLTQKFESEIYRLQKDNAELLADNEMLKNGAAGDCTRAKSPKAK</sequence>
<accession>A0A6J2T2J7</accession>
<dbReference type="OrthoDB" id="551053at2759"/>
<reference evidence="3" key="1">
    <citation type="submission" date="2025-08" db="UniProtKB">
        <authorList>
            <consortium name="RefSeq"/>
        </authorList>
    </citation>
    <scope>IDENTIFICATION</scope>
    <source>
        <strain evidence="3">11010-0011.00</strain>
        <tissue evidence="3">Whole body</tissue>
    </source>
</reference>
<evidence type="ECO:0000256" key="1">
    <source>
        <dbReference type="SAM" id="Coils"/>
    </source>
</evidence>
<keyword evidence="2" id="KW-1185">Reference proteome</keyword>
<dbReference type="RefSeq" id="XP_030370209.1">
    <property type="nucleotide sequence ID" value="XM_030514349.1"/>
</dbReference>
<organism evidence="2 3">
    <name type="scientific">Drosophila lebanonensis</name>
    <name type="common">Fruit fly</name>
    <name type="synonym">Scaptodrosophila lebanonensis</name>
    <dbReference type="NCBI Taxonomy" id="7225"/>
    <lineage>
        <taxon>Eukaryota</taxon>
        <taxon>Metazoa</taxon>
        <taxon>Ecdysozoa</taxon>
        <taxon>Arthropoda</taxon>
        <taxon>Hexapoda</taxon>
        <taxon>Insecta</taxon>
        <taxon>Pterygota</taxon>
        <taxon>Neoptera</taxon>
        <taxon>Endopterygota</taxon>
        <taxon>Diptera</taxon>
        <taxon>Brachycera</taxon>
        <taxon>Muscomorpha</taxon>
        <taxon>Ephydroidea</taxon>
        <taxon>Drosophilidae</taxon>
        <taxon>Scaptodrosophila</taxon>
    </lineage>
</organism>
<dbReference type="GeneID" id="115620873"/>
<keyword evidence="1" id="KW-0175">Coiled coil</keyword>
<gene>
    <name evidence="3" type="primary">LOC115620873</name>
</gene>
<evidence type="ECO:0000313" key="2">
    <source>
        <dbReference type="Proteomes" id="UP000504634"/>
    </source>
</evidence>
<feature type="coiled-coil region" evidence="1">
    <location>
        <begin position="172"/>
        <end position="368"/>
    </location>
</feature>
<proteinExistence type="predicted"/>
<protein>
    <submittedName>
        <fullName evidence="3">Spindle pole body component 110</fullName>
    </submittedName>
</protein>